<dbReference type="PANTHER" id="PTHR11183">
    <property type="entry name" value="GLYCOGENIN SUBFAMILY MEMBER"/>
    <property type="match status" value="1"/>
</dbReference>
<dbReference type="Proteomes" id="UP001178507">
    <property type="component" value="Unassembled WGS sequence"/>
</dbReference>
<feature type="compositionally biased region" description="Basic and acidic residues" evidence="1">
    <location>
        <begin position="285"/>
        <end position="295"/>
    </location>
</feature>
<evidence type="ECO:0000313" key="2">
    <source>
        <dbReference type="EMBL" id="CAJ1372496.1"/>
    </source>
</evidence>
<evidence type="ECO:0000313" key="3">
    <source>
        <dbReference type="Proteomes" id="UP001178507"/>
    </source>
</evidence>
<dbReference type="AlphaFoldDB" id="A0AA36MI61"/>
<dbReference type="InterPro" id="IPR050587">
    <property type="entry name" value="GNT1/Glycosyltrans_8"/>
</dbReference>
<feature type="compositionally biased region" description="Basic residues" evidence="1">
    <location>
        <begin position="299"/>
        <end position="310"/>
    </location>
</feature>
<evidence type="ECO:0000256" key="1">
    <source>
        <dbReference type="SAM" id="MobiDB-lite"/>
    </source>
</evidence>
<evidence type="ECO:0008006" key="4">
    <source>
        <dbReference type="Google" id="ProtNLM"/>
    </source>
</evidence>
<accession>A0AA36MI61</accession>
<name>A0AA36MI61_9DINO</name>
<gene>
    <name evidence="2" type="ORF">EVOR1521_LOCUS2565</name>
</gene>
<sequence length="433" mass="49353">DYEAAPRKAARIFSQEALQRRAEREGLVSVLFAQGAKLDQVLLHCEAIRTLAFSARKHCKFWRPFVVITDGPLPPEASAPLLADGLQVVEAKNSLGDFGARRQDNLQLNSWWLERGVAPTAVKLAVWNMTNFDRLLFLDADTLILGPVDELFELDTFASGLNPYSVHGVTEMERGSLRYRKHPGINTGVMLLQPSAQLTEEMAQSMDSGRLDRTAISEHLGQSDQPWLDAFWLQKSRRLGTARFASHKGARSFQGCDTSFSADWGAAGRRRRLDACSRGRARGRASADKGTERPWPHTPPRRVRRRASTRMRPHHWEQAHCVLPVEYDFFADYKAIRMHVWSESRERARLAEEGGVLPLDQNITDIAWAVKQYVEDYDQLLGSGVKILHWPGELRKPWQRWHQAVRSPWDEAWWTAHREMCQRSSAACVIHCE</sequence>
<dbReference type="Gene3D" id="3.90.550.10">
    <property type="entry name" value="Spore Coat Polysaccharide Biosynthesis Protein SpsA, Chain A"/>
    <property type="match status" value="1"/>
</dbReference>
<proteinExistence type="predicted"/>
<protein>
    <recommendedName>
        <fullName evidence="4">Hexosyltransferase</fullName>
    </recommendedName>
</protein>
<feature type="region of interest" description="Disordered" evidence="1">
    <location>
        <begin position="275"/>
        <end position="310"/>
    </location>
</feature>
<organism evidence="2 3">
    <name type="scientific">Effrenium voratum</name>
    <dbReference type="NCBI Taxonomy" id="2562239"/>
    <lineage>
        <taxon>Eukaryota</taxon>
        <taxon>Sar</taxon>
        <taxon>Alveolata</taxon>
        <taxon>Dinophyceae</taxon>
        <taxon>Suessiales</taxon>
        <taxon>Symbiodiniaceae</taxon>
        <taxon>Effrenium</taxon>
    </lineage>
</organism>
<dbReference type="EMBL" id="CAUJNA010000137">
    <property type="protein sequence ID" value="CAJ1372496.1"/>
    <property type="molecule type" value="Genomic_DNA"/>
</dbReference>
<comment type="caution">
    <text evidence="2">The sequence shown here is derived from an EMBL/GenBank/DDBJ whole genome shotgun (WGS) entry which is preliminary data.</text>
</comment>
<reference evidence="2" key="1">
    <citation type="submission" date="2023-08" db="EMBL/GenBank/DDBJ databases">
        <authorList>
            <person name="Chen Y."/>
            <person name="Shah S."/>
            <person name="Dougan E. K."/>
            <person name="Thang M."/>
            <person name="Chan C."/>
        </authorList>
    </citation>
    <scope>NUCLEOTIDE SEQUENCE</scope>
</reference>
<keyword evidence="3" id="KW-1185">Reference proteome</keyword>
<dbReference type="InterPro" id="IPR029044">
    <property type="entry name" value="Nucleotide-diphossugar_trans"/>
</dbReference>
<feature type="non-terminal residue" evidence="2">
    <location>
        <position position="433"/>
    </location>
</feature>
<dbReference type="SUPFAM" id="SSF53448">
    <property type="entry name" value="Nucleotide-diphospho-sugar transferases"/>
    <property type="match status" value="1"/>
</dbReference>